<evidence type="ECO:0000313" key="3">
    <source>
        <dbReference type="Proteomes" id="UP001151760"/>
    </source>
</evidence>
<dbReference type="InterPro" id="IPR029058">
    <property type="entry name" value="AB_hydrolase_fold"/>
</dbReference>
<organism evidence="2 3">
    <name type="scientific">Tanacetum coccineum</name>
    <dbReference type="NCBI Taxonomy" id="301880"/>
    <lineage>
        <taxon>Eukaryota</taxon>
        <taxon>Viridiplantae</taxon>
        <taxon>Streptophyta</taxon>
        <taxon>Embryophyta</taxon>
        <taxon>Tracheophyta</taxon>
        <taxon>Spermatophyta</taxon>
        <taxon>Magnoliopsida</taxon>
        <taxon>eudicotyledons</taxon>
        <taxon>Gunneridae</taxon>
        <taxon>Pentapetalae</taxon>
        <taxon>asterids</taxon>
        <taxon>campanulids</taxon>
        <taxon>Asterales</taxon>
        <taxon>Asteraceae</taxon>
        <taxon>Asteroideae</taxon>
        <taxon>Anthemideae</taxon>
        <taxon>Anthemidinae</taxon>
        <taxon>Tanacetum</taxon>
    </lineage>
</organism>
<proteinExistence type="inferred from homology"/>
<dbReference type="Proteomes" id="UP001151760">
    <property type="component" value="Unassembled WGS sequence"/>
</dbReference>
<reference evidence="2" key="2">
    <citation type="submission" date="2022-01" db="EMBL/GenBank/DDBJ databases">
        <authorList>
            <person name="Yamashiro T."/>
            <person name="Shiraishi A."/>
            <person name="Satake H."/>
            <person name="Nakayama K."/>
        </authorList>
    </citation>
    <scope>NUCLEOTIDE SEQUENCE</scope>
</reference>
<comment type="caution">
    <text evidence="2">The sequence shown here is derived from an EMBL/GenBank/DDBJ whole genome shotgun (WGS) entry which is preliminary data.</text>
</comment>
<dbReference type="EMBL" id="BQNB010011398">
    <property type="protein sequence ID" value="GJS90066.1"/>
    <property type="molecule type" value="Genomic_DNA"/>
</dbReference>
<name>A0ABQ4ZJZ8_9ASTR</name>
<accession>A0ABQ4ZJZ8</accession>
<evidence type="ECO:0000313" key="2">
    <source>
        <dbReference type="EMBL" id="GJS90066.1"/>
    </source>
</evidence>
<protein>
    <submittedName>
        <fullName evidence="2">Serine carboxypeptidase-like protein 16</fullName>
    </submittedName>
</protein>
<dbReference type="InterPro" id="IPR001563">
    <property type="entry name" value="Peptidase_S10"/>
</dbReference>
<keyword evidence="3" id="KW-1185">Reference proteome</keyword>
<evidence type="ECO:0000256" key="1">
    <source>
        <dbReference type="ARBA" id="ARBA00009431"/>
    </source>
</evidence>
<dbReference type="Gene3D" id="3.40.50.1820">
    <property type="entry name" value="alpha/beta hydrolase"/>
    <property type="match status" value="1"/>
</dbReference>
<reference evidence="2" key="1">
    <citation type="journal article" date="2022" name="Int. J. Mol. Sci.">
        <title>Draft Genome of Tanacetum Coccineum: Genomic Comparison of Closely Related Tanacetum-Family Plants.</title>
        <authorList>
            <person name="Yamashiro T."/>
            <person name="Shiraishi A."/>
            <person name="Nakayama K."/>
            <person name="Satake H."/>
        </authorList>
    </citation>
    <scope>NUCLEOTIDE SEQUENCE</scope>
</reference>
<sequence>MSNYEEIIHRLKDDSTDPVNLLNIEETLYSDISDCGWQEDRSNIERAVNAVEGPLSFKFGNAFEDTTLTLNTNSWTLMANIIFVDTPVGSGFAYATTKEASISSSFEVIPNLKK</sequence>
<gene>
    <name evidence="2" type="ORF">Tco_0772702</name>
</gene>
<dbReference type="Pfam" id="PF00450">
    <property type="entry name" value="Peptidase_S10"/>
    <property type="match status" value="1"/>
</dbReference>
<dbReference type="SUPFAM" id="SSF53474">
    <property type="entry name" value="alpha/beta-Hydrolases"/>
    <property type="match status" value="1"/>
</dbReference>
<comment type="similarity">
    <text evidence="1">Belongs to the peptidase S10 family.</text>
</comment>